<dbReference type="InterPro" id="IPR018656">
    <property type="entry name" value="DUF2087"/>
</dbReference>
<evidence type="ECO:0000313" key="3">
    <source>
        <dbReference type="Proteomes" id="UP000199050"/>
    </source>
</evidence>
<reference evidence="3" key="1">
    <citation type="submission" date="2016-10" db="EMBL/GenBank/DDBJ databases">
        <authorList>
            <person name="Varghese N."/>
            <person name="Submissions S."/>
        </authorList>
    </citation>
    <scope>NUCLEOTIDE SEQUENCE [LARGE SCALE GENOMIC DNA]</scope>
    <source>
        <strain evidence="3">CGMCC 1.11012</strain>
    </source>
</reference>
<evidence type="ECO:0000313" key="2">
    <source>
        <dbReference type="EMBL" id="SDI99552.1"/>
    </source>
</evidence>
<dbReference type="OrthoDB" id="9789954at2"/>
<feature type="domain" description="DUF2087" evidence="1">
    <location>
        <begin position="14"/>
        <end position="83"/>
    </location>
</feature>
<accession>A0A1G8Q480</accession>
<name>A0A1G8Q480_9BACL</name>
<proteinExistence type="predicted"/>
<sequence>MKSKLDNFLDTDRKLRSWPAKRTNQRIVIEYLSTNFSENVEYTEAEVNEIIKDNHTFNDHCFLRRELVENRLLGRTGDGSRYWKIPQQADHTPTD</sequence>
<dbReference type="Proteomes" id="UP000199050">
    <property type="component" value="Unassembled WGS sequence"/>
</dbReference>
<dbReference type="RefSeq" id="WP_090714311.1">
    <property type="nucleotide sequence ID" value="NZ_CBCSKY010000008.1"/>
</dbReference>
<gene>
    <name evidence="2" type="ORF">SAMN05216192_110158</name>
</gene>
<dbReference type="EMBL" id="FNDX01000010">
    <property type="protein sequence ID" value="SDI99552.1"/>
    <property type="molecule type" value="Genomic_DNA"/>
</dbReference>
<evidence type="ECO:0000259" key="1">
    <source>
        <dbReference type="Pfam" id="PF09860"/>
    </source>
</evidence>
<dbReference type="AlphaFoldDB" id="A0A1G8Q480"/>
<dbReference type="Pfam" id="PF09860">
    <property type="entry name" value="DUF2087"/>
    <property type="match status" value="1"/>
</dbReference>
<organism evidence="2 3">
    <name type="scientific">Paenibacillus typhae</name>
    <dbReference type="NCBI Taxonomy" id="1174501"/>
    <lineage>
        <taxon>Bacteria</taxon>
        <taxon>Bacillati</taxon>
        <taxon>Bacillota</taxon>
        <taxon>Bacilli</taxon>
        <taxon>Bacillales</taxon>
        <taxon>Paenibacillaceae</taxon>
        <taxon>Paenibacillus</taxon>
    </lineage>
</organism>
<protein>
    <recommendedName>
        <fullName evidence="1">DUF2087 domain-containing protein</fullName>
    </recommendedName>
</protein>
<keyword evidence="3" id="KW-1185">Reference proteome</keyword>